<evidence type="ECO:0000313" key="3">
    <source>
        <dbReference type="Proteomes" id="UP000012040"/>
    </source>
</evidence>
<protein>
    <recommendedName>
        <fullName evidence="1">Sulfatase N-terminal domain-containing protein</fullName>
    </recommendedName>
</protein>
<dbReference type="Proteomes" id="UP000012040">
    <property type="component" value="Chromosome"/>
</dbReference>
<evidence type="ECO:0000259" key="1">
    <source>
        <dbReference type="Pfam" id="PF00884"/>
    </source>
</evidence>
<sequence>MKASKRDLLKVWIVISLCTAGLLSLSSCKENKKPSFIIVAADQLSFNAFSCSEEKSDEVSGLNTLCHESIRFSNAFTTSTQTAAAMGSLLTATYPFQHQLHRSFDRLNPDLPTLPELFKTQKYRTAFWSGKPTILKKTGLSRGFDLFDDISFLLQSSYSISFRRQSDLFFNWVEESSAPFFSVIYSSDLDSINEGEEQISGLEKFDESLGLFFERLKEENLWESNYVIVVGLQGKSEYARLNESVYSNLHSEATRVAMFIKPPRQKGDEGINWKFDSPISLADFGYSLAKTVSPQINITSDPQFPVWSFSALWSSNELDSIPNEPRFLLVEAANTWKKSLELRFSLIFKHYLFIEADTNEFYNRLTDGLETINLISTQNEVTADDLRSLRRIRELSNADKWRTYTGSEYKLSQNNREYWAKPNSRASVFDKEASRLKKNKTTNPLSTLLIYFKNPKQEKDALYEEARRHSYNLSLENIWGLWDPDRQWPQPAVTNANQ</sequence>
<dbReference type="HOGENOM" id="CLU_547094_0_0_7"/>
<evidence type="ECO:0000313" key="2">
    <source>
        <dbReference type="EMBL" id="AGH94756.1"/>
    </source>
</evidence>
<name>M4V9Q2_9BACT</name>
<dbReference type="PATRIC" id="fig|1184267.3.peg.547"/>
<keyword evidence="3" id="KW-1185">Reference proteome</keyword>
<dbReference type="InterPro" id="IPR052701">
    <property type="entry name" value="GAG_Ulvan_Degrading_Sulfatases"/>
</dbReference>
<proteinExistence type="predicted"/>
<dbReference type="KEGG" id="bex:A11Q_536"/>
<dbReference type="OrthoDB" id="5288266at2"/>
<organism evidence="2 3">
    <name type="scientific">Pseudobdellovibrio exovorus JSS</name>
    <dbReference type="NCBI Taxonomy" id="1184267"/>
    <lineage>
        <taxon>Bacteria</taxon>
        <taxon>Pseudomonadati</taxon>
        <taxon>Bdellovibrionota</taxon>
        <taxon>Bdellovibrionia</taxon>
        <taxon>Bdellovibrionales</taxon>
        <taxon>Pseudobdellovibrionaceae</taxon>
        <taxon>Pseudobdellovibrio</taxon>
    </lineage>
</organism>
<dbReference type="PANTHER" id="PTHR43751:SF3">
    <property type="entry name" value="SULFATASE N-TERMINAL DOMAIN-CONTAINING PROTEIN"/>
    <property type="match status" value="1"/>
</dbReference>
<feature type="domain" description="Sulfatase N-terminal" evidence="1">
    <location>
        <begin position="35"/>
        <end position="149"/>
    </location>
</feature>
<reference evidence="2 3" key="1">
    <citation type="journal article" date="2013" name="ISME J.">
        <title>By their genes ye shall know them: genomic signatures of predatory bacteria.</title>
        <authorList>
            <person name="Pasternak Z."/>
            <person name="Pietrokovski S."/>
            <person name="Rotem O."/>
            <person name="Gophna U."/>
            <person name="Lurie-Weinberger M.N."/>
            <person name="Jurkevitch E."/>
        </authorList>
    </citation>
    <scope>NUCLEOTIDE SEQUENCE [LARGE SCALE GENOMIC DNA]</scope>
    <source>
        <strain evidence="2 3">JSS</strain>
    </source>
</reference>
<dbReference type="EMBL" id="CP003537">
    <property type="protein sequence ID" value="AGH94756.1"/>
    <property type="molecule type" value="Genomic_DNA"/>
</dbReference>
<dbReference type="PANTHER" id="PTHR43751">
    <property type="entry name" value="SULFATASE"/>
    <property type="match status" value="1"/>
</dbReference>
<dbReference type="Gene3D" id="3.40.720.10">
    <property type="entry name" value="Alkaline Phosphatase, subunit A"/>
    <property type="match status" value="1"/>
</dbReference>
<dbReference type="SUPFAM" id="SSF53649">
    <property type="entry name" value="Alkaline phosphatase-like"/>
    <property type="match status" value="1"/>
</dbReference>
<dbReference type="RefSeq" id="WP_015469246.1">
    <property type="nucleotide sequence ID" value="NC_020813.1"/>
</dbReference>
<dbReference type="AlphaFoldDB" id="M4V9Q2"/>
<dbReference type="eggNOG" id="COG3119">
    <property type="taxonomic scope" value="Bacteria"/>
</dbReference>
<dbReference type="InterPro" id="IPR017850">
    <property type="entry name" value="Alkaline_phosphatase_core_sf"/>
</dbReference>
<dbReference type="InterPro" id="IPR000917">
    <property type="entry name" value="Sulfatase_N"/>
</dbReference>
<dbReference type="Pfam" id="PF00884">
    <property type="entry name" value="Sulfatase"/>
    <property type="match status" value="1"/>
</dbReference>
<gene>
    <name evidence="2" type="ORF">A11Q_536</name>
</gene>
<dbReference type="PROSITE" id="PS51257">
    <property type="entry name" value="PROKAR_LIPOPROTEIN"/>
    <property type="match status" value="1"/>
</dbReference>
<dbReference type="STRING" id="1184267.A11Q_536"/>
<accession>M4V9Q2</accession>